<evidence type="ECO:0000313" key="2">
    <source>
        <dbReference type="Proteomes" id="UP000027222"/>
    </source>
</evidence>
<protein>
    <submittedName>
        <fullName evidence="1">Uncharacterized protein</fullName>
    </submittedName>
</protein>
<sequence length="155" mass="17279">MQKSATQLTSLAQWSQNHIKDIFESPTDEDCVRAIDETFCKNVHAVLNGKPLGLEQIKQSVLAIRKEAHVGLTVEWKHTVEVPASSDYRDGSFGGVYFIHGIQRLLTGSQEPAEFVRHKTVTVKIESQSTATDVDSRKIVDLVFVAADIQMQVNK</sequence>
<dbReference type="OrthoDB" id="2845803at2759"/>
<reference evidence="2" key="1">
    <citation type="journal article" date="2014" name="Proc. Natl. Acad. Sci. U.S.A.">
        <title>Extensive sampling of basidiomycete genomes demonstrates inadequacy of the white-rot/brown-rot paradigm for wood decay fungi.</title>
        <authorList>
            <person name="Riley R."/>
            <person name="Salamov A.A."/>
            <person name="Brown D.W."/>
            <person name="Nagy L.G."/>
            <person name="Floudas D."/>
            <person name="Held B.W."/>
            <person name="Levasseur A."/>
            <person name="Lombard V."/>
            <person name="Morin E."/>
            <person name="Otillar R."/>
            <person name="Lindquist E.A."/>
            <person name="Sun H."/>
            <person name="LaButti K.M."/>
            <person name="Schmutz J."/>
            <person name="Jabbour D."/>
            <person name="Luo H."/>
            <person name="Baker S.E."/>
            <person name="Pisabarro A.G."/>
            <person name="Walton J.D."/>
            <person name="Blanchette R.A."/>
            <person name="Henrissat B."/>
            <person name="Martin F."/>
            <person name="Cullen D."/>
            <person name="Hibbett D.S."/>
            <person name="Grigoriev I.V."/>
        </authorList>
    </citation>
    <scope>NUCLEOTIDE SEQUENCE [LARGE SCALE GENOMIC DNA]</scope>
    <source>
        <strain evidence="2">CBS 339.88</strain>
    </source>
</reference>
<dbReference type="EMBL" id="KL142379">
    <property type="protein sequence ID" value="KDR75970.1"/>
    <property type="molecule type" value="Genomic_DNA"/>
</dbReference>
<dbReference type="AlphaFoldDB" id="A0A067SYI4"/>
<proteinExistence type="predicted"/>
<keyword evidence="2" id="KW-1185">Reference proteome</keyword>
<name>A0A067SYI4_GALM3</name>
<dbReference type="Proteomes" id="UP000027222">
    <property type="component" value="Unassembled WGS sequence"/>
</dbReference>
<dbReference type="HOGENOM" id="CLU_117778_0_0_1"/>
<organism evidence="1 2">
    <name type="scientific">Galerina marginata (strain CBS 339.88)</name>
    <dbReference type="NCBI Taxonomy" id="685588"/>
    <lineage>
        <taxon>Eukaryota</taxon>
        <taxon>Fungi</taxon>
        <taxon>Dikarya</taxon>
        <taxon>Basidiomycota</taxon>
        <taxon>Agaricomycotina</taxon>
        <taxon>Agaricomycetes</taxon>
        <taxon>Agaricomycetidae</taxon>
        <taxon>Agaricales</taxon>
        <taxon>Agaricineae</taxon>
        <taxon>Strophariaceae</taxon>
        <taxon>Galerina</taxon>
    </lineage>
</organism>
<gene>
    <name evidence="1" type="ORF">GALMADRAFT_139735</name>
</gene>
<evidence type="ECO:0000313" key="1">
    <source>
        <dbReference type="EMBL" id="KDR75970.1"/>
    </source>
</evidence>
<accession>A0A067SYI4</accession>